<gene>
    <name evidence="1" type="ORF">N2K84_07295</name>
</gene>
<comment type="caution">
    <text evidence="1">The sequence shown here is derived from an EMBL/GenBank/DDBJ whole genome shotgun (WGS) entry which is preliminary data.</text>
</comment>
<dbReference type="EMBL" id="JAPAAF010000007">
    <property type="protein sequence ID" value="MCW0482529.1"/>
    <property type="molecule type" value="Genomic_DNA"/>
</dbReference>
<dbReference type="InterPro" id="IPR003789">
    <property type="entry name" value="Asn/Gln_tRNA_amidoTrase-B-like"/>
</dbReference>
<evidence type="ECO:0000313" key="1">
    <source>
        <dbReference type="EMBL" id="MCW0482529.1"/>
    </source>
</evidence>
<dbReference type="PANTHER" id="PTHR28055:SF1">
    <property type="entry name" value="ALTERED INHERITANCE OF MITOCHONDRIA PROTEIN 41, MITOCHONDRIAL"/>
    <property type="match status" value="1"/>
</dbReference>
<name>A0AA41Y5Y6_9BACT</name>
<dbReference type="AlphaFoldDB" id="A0AA41Y5Y6"/>
<dbReference type="InterPro" id="IPR019004">
    <property type="entry name" value="YqeY/Aim41"/>
</dbReference>
<dbReference type="RefSeq" id="WP_282591134.1">
    <property type="nucleotide sequence ID" value="NZ_JAPAAF010000007.1"/>
</dbReference>
<dbReference type="InterPro" id="IPR042184">
    <property type="entry name" value="YqeY/Aim41_N"/>
</dbReference>
<dbReference type="PANTHER" id="PTHR28055">
    <property type="entry name" value="ALTERED INHERITANCE OF MITOCHONDRIA PROTEIN 41, MITOCHONDRIAL"/>
    <property type="match status" value="1"/>
</dbReference>
<dbReference type="SUPFAM" id="SSF89095">
    <property type="entry name" value="GatB/YqeY motif"/>
    <property type="match status" value="1"/>
</dbReference>
<organism evidence="1 2">
    <name type="scientific">Gaoshiqia sediminis</name>
    <dbReference type="NCBI Taxonomy" id="2986998"/>
    <lineage>
        <taxon>Bacteria</taxon>
        <taxon>Pseudomonadati</taxon>
        <taxon>Bacteroidota</taxon>
        <taxon>Bacteroidia</taxon>
        <taxon>Marinilabiliales</taxon>
        <taxon>Prolixibacteraceae</taxon>
        <taxon>Gaoshiqia</taxon>
    </lineage>
</organism>
<protein>
    <submittedName>
        <fullName evidence="1">GatB/YqeY domain-containing protein</fullName>
    </submittedName>
</protein>
<dbReference type="Pfam" id="PF09424">
    <property type="entry name" value="YqeY"/>
    <property type="match status" value="1"/>
</dbReference>
<accession>A0AA41Y5Y6</accession>
<dbReference type="InterPro" id="IPR023168">
    <property type="entry name" value="GatB_Yqey_C_2"/>
</dbReference>
<dbReference type="Gene3D" id="1.10.10.410">
    <property type="match status" value="1"/>
</dbReference>
<dbReference type="Proteomes" id="UP001163821">
    <property type="component" value="Unassembled WGS sequence"/>
</dbReference>
<keyword evidence="2" id="KW-1185">Reference proteome</keyword>
<reference evidence="1" key="1">
    <citation type="submission" date="2022-10" db="EMBL/GenBank/DDBJ databases">
        <title>Gaoshiqiia sediminis gen. nov., sp. nov., isolated from coastal sediment.</title>
        <authorList>
            <person name="Yu W.X."/>
            <person name="Mu D.S."/>
            <person name="Du J.Z."/>
            <person name="Liang Y.Q."/>
        </authorList>
    </citation>
    <scope>NUCLEOTIDE SEQUENCE</scope>
    <source>
        <strain evidence="1">A06</strain>
    </source>
</reference>
<proteinExistence type="predicted"/>
<sequence>MMNLFDKINSDLTAAMKAREKTKLEALRNVKKALIEAKTAKGASAGLDDQEVIRIIQKLAKQGIDSANLYKEQGRDDLYGEEMLQVEVFEVYLPKKLTDQELTAAVTIIIDTIGASGMKDMGKVMGIASKELAGKADGKDIADKVKALLV</sequence>
<dbReference type="GO" id="GO:0016884">
    <property type="term" value="F:carbon-nitrogen ligase activity, with glutamine as amido-N-donor"/>
    <property type="evidence" value="ECO:0007669"/>
    <property type="project" value="InterPro"/>
</dbReference>
<dbReference type="Gene3D" id="1.10.1510.10">
    <property type="entry name" value="Uncharacterised protein YqeY/AIM41 PF09424, N-terminal domain"/>
    <property type="match status" value="1"/>
</dbReference>
<evidence type="ECO:0000313" key="2">
    <source>
        <dbReference type="Proteomes" id="UP001163821"/>
    </source>
</evidence>